<evidence type="ECO:0000313" key="2">
    <source>
        <dbReference type="EMBL" id="GHI69737.1"/>
    </source>
</evidence>
<dbReference type="GeneID" id="95587996"/>
<organism evidence="2 3">
    <name type="scientific">Streptomyces nojiriensis</name>
    <dbReference type="NCBI Taxonomy" id="66374"/>
    <lineage>
        <taxon>Bacteria</taxon>
        <taxon>Bacillati</taxon>
        <taxon>Actinomycetota</taxon>
        <taxon>Actinomycetes</taxon>
        <taxon>Kitasatosporales</taxon>
        <taxon>Streptomycetaceae</taxon>
        <taxon>Streptomyces</taxon>
    </lineage>
</organism>
<dbReference type="RefSeq" id="WP_189742302.1">
    <property type="nucleotide sequence ID" value="NZ_BMRL01000011.1"/>
</dbReference>
<name>A0ABQ3SP56_9ACTN</name>
<evidence type="ECO:0000256" key="1">
    <source>
        <dbReference type="SAM" id="MobiDB-lite"/>
    </source>
</evidence>
<evidence type="ECO:0000313" key="3">
    <source>
        <dbReference type="Proteomes" id="UP000613974"/>
    </source>
</evidence>
<dbReference type="EMBL" id="BNEC01000005">
    <property type="protein sequence ID" value="GHI69737.1"/>
    <property type="molecule type" value="Genomic_DNA"/>
</dbReference>
<proteinExistence type="predicted"/>
<gene>
    <name evidence="2" type="ORF">Snoj_36550</name>
</gene>
<dbReference type="Proteomes" id="UP000613974">
    <property type="component" value="Unassembled WGS sequence"/>
</dbReference>
<accession>A0ABQ3SP56</accession>
<feature type="region of interest" description="Disordered" evidence="1">
    <location>
        <begin position="192"/>
        <end position="211"/>
    </location>
</feature>
<keyword evidence="3" id="KW-1185">Reference proteome</keyword>
<reference evidence="3" key="1">
    <citation type="submission" date="2023-07" db="EMBL/GenBank/DDBJ databases">
        <title>Whole genome shotgun sequence of Streptomyces nojiriensis NBRC 13794.</title>
        <authorList>
            <person name="Komaki H."/>
            <person name="Tamura T."/>
        </authorList>
    </citation>
    <scope>NUCLEOTIDE SEQUENCE [LARGE SCALE GENOMIC DNA]</scope>
    <source>
        <strain evidence="3">NBRC 13794</strain>
    </source>
</reference>
<evidence type="ECO:0008006" key="4">
    <source>
        <dbReference type="Google" id="ProtNLM"/>
    </source>
</evidence>
<protein>
    <recommendedName>
        <fullName evidence="4">Transposase</fullName>
    </recommendedName>
</protein>
<comment type="caution">
    <text evidence="2">The sequence shown here is derived from an EMBL/GenBank/DDBJ whole genome shotgun (WGS) entry which is preliminary data.</text>
</comment>
<sequence length="211" mass="23769">MAERPMSWVWNTAGPEARAWMLRHIEQAARNWTPPPPLPQSRKGPSPMTPRQRVALLFRRWPVKTPAGRRPLPAEANVLKALDTEAVCALNDQARRLRLGLAGSGSWLRAHLAPDGIHYLLPDPANYYWPGNPNGSGGEIDWWQCTALLRMHDGEQVSSMVAVLPKTFAALPSTLPRKHQLRLAHHVRSVERDTSQWGRDHETGRDVEGDR</sequence>
<feature type="region of interest" description="Disordered" evidence="1">
    <location>
        <begin position="30"/>
        <end position="49"/>
    </location>
</feature>